<dbReference type="InterPro" id="IPR051122">
    <property type="entry name" value="SDR_DHRS6-like"/>
</dbReference>
<organism evidence="3 4">
    <name type="scientific">Nocardioides marmoriginsengisoli</name>
    <dbReference type="NCBI Taxonomy" id="661483"/>
    <lineage>
        <taxon>Bacteria</taxon>
        <taxon>Bacillati</taxon>
        <taxon>Actinomycetota</taxon>
        <taxon>Actinomycetes</taxon>
        <taxon>Propionibacteriales</taxon>
        <taxon>Nocardioidaceae</taxon>
        <taxon>Nocardioides</taxon>
    </lineage>
</organism>
<dbReference type="PANTHER" id="PTHR43477">
    <property type="entry name" value="DIHYDROANTICAPSIN 7-DEHYDROGENASE"/>
    <property type="match status" value="1"/>
</dbReference>
<dbReference type="SUPFAM" id="SSF51735">
    <property type="entry name" value="NAD(P)-binding Rossmann-fold domains"/>
    <property type="match status" value="1"/>
</dbReference>
<dbReference type="AlphaFoldDB" id="A0A3N0CIS7"/>
<dbReference type="EMBL" id="RJSE01000007">
    <property type="protein sequence ID" value="RNL62916.1"/>
    <property type="molecule type" value="Genomic_DNA"/>
</dbReference>
<evidence type="ECO:0000256" key="2">
    <source>
        <dbReference type="ARBA" id="ARBA00023002"/>
    </source>
</evidence>
<evidence type="ECO:0000313" key="3">
    <source>
        <dbReference type="EMBL" id="RNL62916.1"/>
    </source>
</evidence>
<reference evidence="3 4" key="1">
    <citation type="submission" date="2018-11" db="EMBL/GenBank/DDBJ databases">
        <authorList>
            <person name="Li F."/>
        </authorList>
    </citation>
    <scope>NUCLEOTIDE SEQUENCE [LARGE SCALE GENOMIC DNA]</scope>
    <source>
        <strain evidence="3 4">Gsoil 097</strain>
    </source>
</reference>
<dbReference type="NCBIfam" id="NF005754">
    <property type="entry name" value="PRK07578.1"/>
    <property type="match status" value="1"/>
</dbReference>
<dbReference type="Proteomes" id="UP000267128">
    <property type="component" value="Unassembled WGS sequence"/>
</dbReference>
<dbReference type="InterPro" id="IPR036291">
    <property type="entry name" value="NAD(P)-bd_dom_sf"/>
</dbReference>
<gene>
    <name evidence="3" type="ORF">EFK50_14400</name>
</gene>
<comment type="similarity">
    <text evidence="1">Belongs to the short-chain dehydrogenases/reductases (SDR) family.</text>
</comment>
<comment type="caution">
    <text evidence="3">The sequence shown here is derived from an EMBL/GenBank/DDBJ whole genome shotgun (WGS) entry which is preliminary data.</text>
</comment>
<protein>
    <submittedName>
        <fullName evidence="3">Short chain dehydrogenase</fullName>
    </submittedName>
</protein>
<dbReference type="PANTHER" id="PTHR43477:SF1">
    <property type="entry name" value="DIHYDROANTICAPSIN 7-DEHYDROGENASE"/>
    <property type="match status" value="1"/>
</dbReference>
<keyword evidence="2" id="KW-0560">Oxidoreductase</keyword>
<name>A0A3N0CIS7_9ACTN</name>
<evidence type="ECO:0000256" key="1">
    <source>
        <dbReference type="ARBA" id="ARBA00006484"/>
    </source>
</evidence>
<keyword evidence="4" id="KW-1185">Reference proteome</keyword>
<dbReference type="Pfam" id="PF13561">
    <property type="entry name" value="adh_short_C2"/>
    <property type="match status" value="1"/>
</dbReference>
<dbReference type="GO" id="GO:0016491">
    <property type="term" value="F:oxidoreductase activity"/>
    <property type="evidence" value="ECO:0007669"/>
    <property type="project" value="UniProtKB-KW"/>
</dbReference>
<dbReference type="CDD" id="cd11731">
    <property type="entry name" value="Lin1944_like_SDR_c"/>
    <property type="match status" value="1"/>
</dbReference>
<sequence length="198" mass="20415">MKILHVGAGDVGTAATAALRARGHVVVTAHRASASNPVDLTAPGSVTGLLERVGGIDAVICTAGSAPFGAWDELDRSAWMTGLGNKLLGQVELAQAAVPYLAPSGSVTLTSGILSREPVAGSAVASAVNGALEAWVRSVALEGQGRFRINIVSPTLLAESKERYQDYYPGFPTVDGQVVGQAFVRSVETLETGRVYAI</sequence>
<dbReference type="InterPro" id="IPR002347">
    <property type="entry name" value="SDR_fam"/>
</dbReference>
<proteinExistence type="inferred from homology"/>
<dbReference type="OrthoDB" id="9787486at2"/>
<accession>A0A3N0CIS7</accession>
<evidence type="ECO:0000313" key="4">
    <source>
        <dbReference type="Proteomes" id="UP000267128"/>
    </source>
</evidence>
<dbReference type="Gene3D" id="3.40.50.720">
    <property type="entry name" value="NAD(P)-binding Rossmann-like Domain"/>
    <property type="match status" value="1"/>
</dbReference>